<evidence type="ECO:0000313" key="2">
    <source>
        <dbReference type="Proteomes" id="UP001203423"/>
    </source>
</evidence>
<accession>A0ABT0L7W8</accession>
<evidence type="ECO:0000313" key="1">
    <source>
        <dbReference type="EMBL" id="MCL1123784.1"/>
    </source>
</evidence>
<proteinExistence type="predicted"/>
<sequence>ESTFATVRLRTHKVKSCGSRKTTLMMVFKLAQSAEKKWYRLRGFKLLADVISGIQFKDGERITQDQTEHHDSLIHHI</sequence>
<dbReference type="EMBL" id="JAKIKS010000012">
    <property type="protein sequence ID" value="MCL1123784.1"/>
    <property type="molecule type" value="Genomic_DNA"/>
</dbReference>
<organism evidence="1 2">
    <name type="scientific">Shewanella surugensis</name>
    <dbReference type="NCBI Taxonomy" id="212020"/>
    <lineage>
        <taxon>Bacteria</taxon>
        <taxon>Pseudomonadati</taxon>
        <taxon>Pseudomonadota</taxon>
        <taxon>Gammaproteobacteria</taxon>
        <taxon>Alteromonadales</taxon>
        <taxon>Shewanellaceae</taxon>
        <taxon>Shewanella</taxon>
    </lineage>
</organism>
<protein>
    <submittedName>
        <fullName evidence="1">IS256 family transposase</fullName>
    </submittedName>
</protein>
<gene>
    <name evidence="1" type="ORF">L2764_04615</name>
</gene>
<comment type="caution">
    <text evidence="1">The sequence shown here is derived from an EMBL/GenBank/DDBJ whole genome shotgun (WGS) entry which is preliminary data.</text>
</comment>
<feature type="non-terminal residue" evidence="1">
    <location>
        <position position="1"/>
    </location>
</feature>
<reference evidence="1 2" key="1">
    <citation type="submission" date="2022-01" db="EMBL/GenBank/DDBJ databases">
        <title>Whole genome-based taxonomy of the Shewanellaceae.</title>
        <authorList>
            <person name="Martin-Rodriguez A.J."/>
        </authorList>
    </citation>
    <scope>NUCLEOTIDE SEQUENCE [LARGE SCALE GENOMIC DNA]</scope>
    <source>
        <strain evidence="1 2">DSM 17177</strain>
    </source>
</reference>
<dbReference type="Proteomes" id="UP001203423">
    <property type="component" value="Unassembled WGS sequence"/>
</dbReference>
<keyword evidence="2" id="KW-1185">Reference proteome</keyword>
<name>A0ABT0L7W8_9GAMM</name>